<dbReference type="InterPro" id="IPR004839">
    <property type="entry name" value="Aminotransferase_I/II_large"/>
</dbReference>
<proteinExistence type="inferred from homology"/>
<dbReference type="PANTHER" id="PTHR42790:SF19">
    <property type="entry name" value="KYNURENINE_ALPHA-AMINOADIPATE AMINOTRANSFERASE, MITOCHONDRIAL"/>
    <property type="match status" value="1"/>
</dbReference>
<keyword evidence="9" id="KW-1185">Reference proteome</keyword>
<evidence type="ECO:0000256" key="6">
    <source>
        <dbReference type="ARBA" id="ARBA00022898"/>
    </source>
</evidence>
<feature type="domain" description="Aminotransferase class I/classII large" evidence="7">
    <location>
        <begin position="47"/>
        <end position="385"/>
    </location>
</feature>
<dbReference type="OrthoDB" id="9802328at2"/>
<accession>A0A239J4U2</accession>
<dbReference type="Gene3D" id="3.90.1150.10">
    <property type="entry name" value="Aspartate Aminotransferase, domain 1"/>
    <property type="match status" value="1"/>
</dbReference>
<dbReference type="RefSeq" id="WP_089284852.1">
    <property type="nucleotide sequence ID" value="NZ_FZOJ01000033.1"/>
</dbReference>
<gene>
    <name evidence="8" type="ORF">SAMN05446037_103312</name>
</gene>
<dbReference type="InterPro" id="IPR015421">
    <property type="entry name" value="PyrdxlP-dep_Trfase_major"/>
</dbReference>
<evidence type="ECO:0000313" key="9">
    <source>
        <dbReference type="Proteomes" id="UP000198304"/>
    </source>
</evidence>
<dbReference type="AlphaFoldDB" id="A0A239J4U2"/>
<reference evidence="8 9" key="1">
    <citation type="submission" date="2017-06" db="EMBL/GenBank/DDBJ databases">
        <authorList>
            <person name="Kim H.J."/>
            <person name="Triplett B.A."/>
        </authorList>
    </citation>
    <scope>NUCLEOTIDE SEQUENCE [LARGE SCALE GENOMIC DNA]</scope>
    <source>
        <strain evidence="8 9">SCA</strain>
    </source>
</reference>
<dbReference type="SUPFAM" id="SSF53383">
    <property type="entry name" value="PLP-dependent transferases"/>
    <property type="match status" value="1"/>
</dbReference>
<evidence type="ECO:0000259" key="7">
    <source>
        <dbReference type="Pfam" id="PF00155"/>
    </source>
</evidence>
<comment type="subunit">
    <text evidence="3">Homodimer.</text>
</comment>
<protein>
    <submittedName>
        <fullName evidence="8">2-aminoadipate transaminase</fullName>
    </submittedName>
</protein>
<dbReference type="InterPro" id="IPR050859">
    <property type="entry name" value="Class-I_PLP-dep_aminotransf"/>
</dbReference>
<dbReference type="Gene3D" id="3.40.640.10">
    <property type="entry name" value="Type I PLP-dependent aspartate aminotransferase-like (Major domain)"/>
    <property type="match status" value="1"/>
</dbReference>
<dbReference type="GO" id="GO:0008483">
    <property type="term" value="F:transaminase activity"/>
    <property type="evidence" value="ECO:0007669"/>
    <property type="project" value="UniProtKB-KW"/>
</dbReference>
<keyword evidence="6" id="KW-0663">Pyridoxal phosphate</keyword>
<dbReference type="InterPro" id="IPR015422">
    <property type="entry name" value="PyrdxlP-dep_Trfase_small"/>
</dbReference>
<evidence type="ECO:0000256" key="4">
    <source>
        <dbReference type="ARBA" id="ARBA00022576"/>
    </source>
</evidence>
<dbReference type="GO" id="GO:1901605">
    <property type="term" value="P:alpha-amino acid metabolic process"/>
    <property type="evidence" value="ECO:0007669"/>
    <property type="project" value="TreeGrafter"/>
</dbReference>
<dbReference type="CDD" id="cd00609">
    <property type="entry name" value="AAT_like"/>
    <property type="match status" value="1"/>
</dbReference>
<keyword evidence="5" id="KW-0808">Transferase</keyword>
<evidence type="ECO:0000256" key="1">
    <source>
        <dbReference type="ARBA" id="ARBA00001933"/>
    </source>
</evidence>
<dbReference type="FunFam" id="3.40.640.10:FF:000053">
    <property type="entry name" value="Aminotransferase, class I"/>
    <property type="match status" value="1"/>
</dbReference>
<organism evidence="8 9">
    <name type="scientific">Anaerovirgula multivorans</name>
    <dbReference type="NCBI Taxonomy" id="312168"/>
    <lineage>
        <taxon>Bacteria</taxon>
        <taxon>Bacillati</taxon>
        <taxon>Bacillota</taxon>
        <taxon>Clostridia</taxon>
        <taxon>Peptostreptococcales</taxon>
        <taxon>Natronincolaceae</taxon>
        <taxon>Anaerovirgula</taxon>
    </lineage>
</organism>
<evidence type="ECO:0000256" key="5">
    <source>
        <dbReference type="ARBA" id="ARBA00022679"/>
    </source>
</evidence>
<evidence type="ECO:0000313" key="8">
    <source>
        <dbReference type="EMBL" id="SNT00692.1"/>
    </source>
</evidence>
<dbReference type="GO" id="GO:0030170">
    <property type="term" value="F:pyridoxal phosphate binding"/>
    <property type="evidence" value="ECO:0007669"/>
    <property type="project" value="InterPro"/>
</dbReference>
<dbReference type="Proteomes" id="UP000198304">
    <property type="component" value="Unassembled WGS sequence"/>
</dbReference>
<dbReference type="EMBL" id="FZOJ01000033">
    <property type="protein sequence ID" value="SNT00692.1"/>
    <property type="molecule type" value="Genomic_DNA"/>
</dbReference>
<keyword evidence="4" id="KW-0032">Aminotransferase</keyword>
<sequence length="393" mass="44774">MAIKYAKRMDNLKASEIRELLKLTEKPEIISFAGGLPAPELFPIEEMKKVVEAVLDENGMQALQYSATEGFTPLREKIAKRMENIGIKASADDILITSGSQQGLDFTGKIFLNDGDIVVCESPSYLGAINAFKGYLPEFVEVTTDDEGMDMEELESILSTKENVKFIYVIPDFQNPTGKTWSVERRKKLVELANKYDIPVIEDNPYGELRFEGERPPAVKSFDTEDRVVFLGTFSKTFCPGLRIGWTLAGQELLQKYIFVKQGSDLQTNTMAQREINKFLDLYDLDEHVEKIKDVYRKRRDVMLEAMKEYFPQKLKYTYPEGGLFTWVELPEELDAKKVLEKAIELNVAFVPGGSFFPNGGKENTFRLNYSNMPEDKIKIGIERIGKVLKEMI</sequence>
<evidence type="ECO:0000256" key="3">
    <source>
        <dbReference type="ARBA" id="ARBA00011738"/>
    </source>
</evidence>
<comment type="cofactor">
    <cofactor evidence="1">
        <name>pyridoxal 5'-phosphate</name>
        <dbReference type="ChEBI" id="CHEBI:597326"/>
    </cofactor>
</comment>
<dbReference type="InterPro" id="IPR015424">
    <property type="entry name" value="PyrdxlP-dep_Trfase"/>
</dbReference>
<dbReference type="PANTHER" id="PTHR42790">
    <property type="entry name" value="AMINOTRANSFERASE"/>
    <property type="match status" value="1"/>
</dbReference>
<evidence type="ECO:0000256" key="2">
    <source>
        <dbReference type="ARBA" id="ARBA00007441"/>
    </source>
</evidence>
<name>A0A239J4U2_9FIRM</name>
<comment type="similarity">
    <text evidence="2">Belongs to the class-I pyridoxal-phosphate-dependent aminotransferase family.</text>
</comment>
<dbReference type="Pfam" id="PF00155">
    <property type="entry name" value="Aminotran_1_2"/>
    <property type="match status" value="1"/>
</dbReference>